<evidence type="ECO:0000313" key="4">
    <source>
        <dbReference type="Proteomes" id="UP000183760"/>
    </source>
</evidence>
<evidence type="ECO:0000313" key="5">
    <source>
        <dbReference type="Proteomes" id="UP000321514"/>
    </source>
</evidence>
<keyword evidence="4" id="KW-1185">Reference proteome</keyword>
<dbReference type="OrthoDB" id="9790409at2"/>
<keyword evidence="1" id="KW-1133">Transmembrane helix</keyword>
<sequence>MKQVLTAGVAGLLFALGLGLGGMTDPAKVVGFLDVAGTWDPSLAFVMAGALGAYALARGLILRREAPVLAESFPKAPSSSVDGRLVAGAVLFGVGWGLSGYCPGPALVVLPVGGLTVALFVVGMVAGMGVFRALVKQPG</sequence>
<comment type="caution">
    <text evidence="2">The sequence shown here is derived from an EMBL/GenBank/DDBJ whole genome shotgun (WGS) entry which is preliminary data.</text>
</comment>
<dbReference type="Proteomes" id="UP000321514">
    <property type="component" value="Unassembled WGS sequence"/>
</dbReference>
<feature type="transmembrane region" description="Helical" evidence="1">
    <location>
        <begin position="43"/>
        <end position="62"/>
    </location>
</feature>
<dbReference type="STRING" id="1334629.MFUL124B02_34080"/>
<proteinExistence type="predicted"/>
<reference evidence="2 5" key="2">
    <citation type="submission" date="2019-07" db="EMBL/GenBank/DDBJ databases">
        <title>Whole genome shotgun sequence of Myxococcus fulvus NBRC 100333.</title>
        <authorList>
            <person name="Hosoyama A."/>
            <person name="Uohara A."/>
            <person name="Ohji S."/>
            <person name="Ichikawa N."/>
        </authorList>
    </citation>
    <scope>NUCLEOTIDE SEQUENCE [LARGE SCALE GENOMIC DNA]</scope>
    <source>
        <strain evidence="2 5">NBRC 100333</strain>
    </source>
</reference>
<dbReference type="EMBL" id="BJXR01000015">
    <property type="protein sequence ID" value="GEN06327.1"/>
    <property type="molecule type" value="Genomic_DNA"/>
</dbReference>
<keyword evidence="1" id="KW-0472">Membrane</keyword>
<keyword evidence="1" id="KW-0812">Transmembrane</keyword>
<accession>A0A511SXP9</accession>
<feature type="transmembrane region" description="Helical" evidence="1">
    <location>
        <begin position="107"/>
        <end position="135"/>
    </location>
</feature>
<evidence type="ECO:0000256" key="1">
    <source>
        <dbReference type="SAM" id="Phobius"/>
    </source>
</evidence>
<evidence type="ECO:0000313" key="2">
    <source>
        <dbReference type="EMBL" id="GEN06327.1"/>
    </source>
</evidence>
<gene>
    <name evidence="2" type="ORF">MFU01_13640</name>
    <name evidence="3" type="ORF">SAMN05443572_102561</name>
</gene>
<dbReference type="EMBL" id="FOIB01000002">
    <property type="protein sequence ID" value="SET52049.1"/>
    <property type="molecule type" value="Genomic_DNA"/>
</dbReference>
<protein>
    <submittedName>
        <fullName evidence="2">Transporter</fullName>
    </submittedName>
</protein>
<feature type="transmembrane region" description="Helical" evidence="1">
    <location>
        <begin position="83"/>
        <end position="101"/>
    </location>
</feature>
<name>A0A511SXP9_MYXFU</name>
<dbReference type="Pfam" id="PF20398">
    <property type="entry name" value="DUF6691"/>
    <property type="match status" value="1"/>
</dbReference>
<evidence type="ECO:0000313" key="3">
    <source>
        <dbReference type="EMBL" id="SET52049.1"/>
    </source>
</evidence>
<dbReference type="RefSeq" id="WP_074950798.1">
    <property type="nucleotide sequence ID" value="NZ_BJXR01000015.1"/>
</dbReference>
<organism evidence="2 5">
    <name type="scientific">Myxococcus fulvus</name>
    <dbReference type="NCBI Taxonomy" id="33"/>
    <lineage>
        <taxon>Bacteria</taxon>
        <taxon>Pseudomonadati</taxon>
        <taxon>Myxococcota</taxon>
        <taxon>Myxococcia</taxon>
        <taxon>Myxococcales</taxon>
        <taxon>Cystobacterineae</taxon>
        <taxon>Myxococcaceae</taxon>
        <taxon>Myxococcus</taxon>
    </lineage>
</organism>
<dbReference type="AlphaFoldDB" id="A0A511SXP9"/>
<dbReference type="InterPro" id="IPR046513">
    <property type="entry name" value="DUF6691"/>
</dbReference>
<dbReference type="Proteomes" id="UP000183760">
    <property type="component" value="Unassembled WGS sequence"/>
</dbReference>
<reference evidence="3 4" key="1">
    <citation type="submission" date="2016-10" db="EMBL/GenBank/DDBJ databases">
        <authorList>
            <person name="Varghese N."/>
            <person name="Submissions S."/>
        </authorList>
    </citation>
    <scope>NUCLEOTIDE SEQUENCE [LARGE SCALE GENOMIC DNA]</scope>
    <source>
        <strain evidence="3 4">DSM 16525</strain>
    </source>
</reference>